<dbReference type="Gene3D" id="3.20.20.140">
    <property type="entry name" value="Metal-dependent hydrolases"/>
    <property type="match status" value="1"/>
</dbReference>
<accession>A0A381W9F5</accession>
<sequence>MALTDHDTVDGCTRMAVACSERDIEFVAGCEFTVEHDGNELHLLGYFLDLKNDRLRGELAKYQKVR</sequence>
<proteinExistence type="predicted"/>
<evidence type="ECO:0000313" key="1">
    <source>
        <dbReference type="EMBL" id="SVA48628.1"/>
    </source>
</evidence>
<dbReference type="InterPro" id="IPR016195">
    <property type="entry name" value="Pol/histidinol_Pase-like"/>
</dbReference>
<evidence type="ECO:0008006" key="2">
    <source>
        <dbReference type="Google" id="ProtNLM"/>
    </source>
</evidence>
<name>A0A381W9F5_9ZZZZ</name>
<dbReference type="EMBL" id="UINC01010976">
    <property type="protein sequence ID" value="SVA48628.1"/>
    <property type="molecule type" value="Genomic_DNA"/>
</dbReference>
<organism evidence="1">
    <name type="scientific">marine metagenome</name>
    <dbReference type="NCBI Taxonomy" id="408172"/>
    <lineage>
        <taxon>unclassified sequences</taxon>
        <taxon>metagenomes</taxon>
        <taxon>ecological metagenomes</taxon>
    </lineage>
</organism>
<dbReference type="AlphaFoldDB" id="A0A381W9F5"/>
<protein>
    <recommendedName>
        <fullName evidence="2">PHP domain-containing protein</fullName>
    </recommendedName>
</protein>
<gene>
    <name evidence="1" type="ORF">METZ01_LOCUS101482</name>
</gene>
<reference evidence="1" key="1">
    <citation type="submission" date="2018-05" db="EMBL/GenBank/DDBJ databases">
        <authorList>
            <person name="Lanie J.A."/>
            <person name="Ng W.-L."/>
            <person name="Kazmierczak K.M."/>
            <person name="Andrzejewski T.M."/>
            <person name="Davidsen T.M."/>
            <person name="Wayne K.J."/>
            <person name="Tettelin H."/>
            <person name="Glass J.I."/>
            <person name="Rusch D."/>
            <person name="Podicherti R."/>
            <person name="Tsui H.-C.T."/>
            <person name="Winkler M.E."/>
        </authorList>
    </citation>
    <scope>NUCLEOTIDE SEQUENCE</scope>
</reference>
<feature type="non-terminal residue" evidence="1">
    <location>
        <position position="66"/>
    </location>
</feature>
<dbReference type="SUPFAM" id="SSF89550">
    <property type="entry name" value="PHP domain-like"/>
    <property type="match status" value="1"/>
</dbReference>